<dbReference type="Pfam" id="PF12973">
    <property type="entry name" value="Cupin_7"/>
    <property type="match status" value="1"/>
</dbReference>
<dbReference type="Gene3D" id="2.60.120.10">
    <property type="entry name" value="Jelly Rolls"/>
    <property type="match status" value="1"/>
</dbReference>
<reference evidence="3 4" key="1">
    <citation type="submission" date="2020-02" db="EMBL/GenBank/DDBJ databases">
        <authorList>
            <person name="Chaudhuri R."/>
        </authorList>
    </citation>
    <scope>NUCLEOTIDE SEQUENCE [LARGE SCALE GENOMIC DNA]</scope>
    <source>
        <strain evidence="3">SFB21</strain>
    </source>
</reference>
<proteinExistence type="predicted"/>
<feature type="domain" description="ChrR-like cupin" evidence="2">
    <location>
        <begin position="29"/>
        <end position="127"/>
    </location>
</feature>
<comment type="caution">
    <text evidence="3">The sequence shown here is derived from an EMBL/GenBank/DDBJ whole genome shotgun (WGS) entry which is preliminary data.</text>
</comment>
<name>A0A811GEB2_9GAMM</name>
<organism evidence="3 4">
    <name type="scientific">Acinetobacter bouvetii</name>
    <dbReference type="NCBI Taxonomy" id="202951"/>
    <lineage>
        <taxon>Bacteria</taxon>
        <taxon>Pseudomonadati</taxon>
        <taxon>Pseudomonadota</taxon>
        <taxon>Gammaproteobacteria</taxon>
        <taxon>Moraxellales</taxon>
        <taxon>Moraxellaceae</taxon>
        <taxon>Acinetobacter</taxon>
    </lineage>
</organism>
<gene>
    <name evidence="3" type="ORF">SFB21_2656</name>
</gene>
<accession>A0A811GEB2</accession>
<evidence type="ECO:0000313" key="3">
    <source>
        <dbReference type="EMBL" id="CAB1220669.1"/>
    </source>
</evidence>
<dbReference type="InterPro" id="IPR025979">
    <property type="entry name" value="ChrR-like_cupin_dom"/>
</dbReference>
<evidence type="ECO:0000256" key="1">
    <source>
        <dbReference type="SAM" id="SignalP"/>
    </source>
</evidence>
<dbReference type="SUPFAM" id="SSF51182">
    <property type="entry name" value="RmlC-like cupins"/>
    <property type="match status" value="1"/>
</dbReference>
<evidence type="ECO:0000313" key="4">
    <source>
        <dbReference type="Proteomes" id="UP000489961"/>
    </source>
</evidence>
<feature type="chain" id="PRO_5032601964" description="ChrR-like cupin domain-containing protein" evidence="1">
    <location>
        <begin position="22"/>
        <end position="161"/>
    </location>
</feature>
<protein>
    <recommendedName>
        <fullName evidence="2">ChrR-like cupin domain-containing protein</fullName>
    </recommendedName>
</protein>
<keyword evidence="1" id="KW-0732">Signal</keyword>
<dbReference type="InterPro" id="IPR011051">
    <property type="entry name" value="RmlC_Cupin_sf"/>
</dbReference>
<dbReference type="AlphaFoldDB" id="A0A811GEB2"/>
<dbReference type="Proteomes" id="UP000489961">
    <property type="component" value="Unassembled WGS sequence"/>
</dbReference>
<dbReference type="EMBL" id="CADDTS010000043">
    <property type="protein sequence ID" value="CAB1220669.1"/>
    <property type="molecule type" value="Genomic_DNA"/>
</dbReference>
<sequence length="161" mass="17304">MKKIIACVAIGLMSWVGVVAADQTNIPSHVMLTPSAMKWGAPPPVFPKGASFTVLSGDPSKAGIFVIRLKMPAGYKIMPHWHPTDEHVTVISGTFSLGMGEKFNQSMMKKLPVGGYARLPAEMRHYAMAVTPVTVQVEAMGPFALTYVNPADDPSKHAANK</sequence>
<dbReference type="CDD" id="cd06989">
    <property type="entry name" value="cupin_DRT102"/>
    <property type="match status" value="1"/>
</dbReference>
<dbReference type="RefSeq" id="WP_174560451.1">
    <property type="nucleotide sequence ID" value="NZ_CADDTS010000043.1"/>
</dbReference>
<dbReference type="InterPro" id="IPR014710">
    <property type="entry name" value="RmlC-like_jellyroll"/>
</dbReference>
<feature type="signal peptide" evidence="1">
    <location>
        <begin position="1"/>
        <end position="21"/>
    </location>
</feature>
<evidence type="ECO:0000259" key="2">
    <source>
        <dbReference type="Pfam" id="PF12973"/>
    </source>
</evidence>